<dbReference type="Proteomes" id="UP000298652">
    <property type="component" value="Chromosome 5"/>
</dbReference>
<feature type="signal peptide" evidence="1">
    <location>
        <begin position="1"/>
        <end position="22"/>
    </location>
</feature>
<dbReference type="AlphaFoldDB" id="A0A4U6UNL9"/>
<reference evidence="2" key="1">
    <citation type="submission" date="2019-03" db="EMBL/GenBank/DDBJ databases">
        <title>WGS assembly of Setaria viridis.</title>
        <authorList>
            <person name="Huang P."/>
            <person name="Jenkins J."/>
            <person name="Grimwood J."/>
            <person name="Barry K."/>
            <person name="Healey A."/>
            <person name="Mamidi S."/>
            <person name="Sreedasyam A."/>
            <person name="Shu S."/>
            <person name="Feldman M."/>
            <person name="Wu J."/>
            <person name="Yu Y."/>
            <person name="Chen C."/>
            <person name="Johnson J."/>
            <person name="Rokhsar D."/>
            <person name="Baxter I."/>
            <person name="Schmutz J."/>
            <person name="Brutnell T."/>
            <person name="Kellogg E."/>
        </authorList>
    </citation>
    <scope>NUCLEOTIDE SEQUENCE [LARGE SCALE GENOMIC DNA]</scope>
</reference>
<evidence type="ECO:0000256" key="1">
    <source>
        <dbReference type="SAM" id="SignalP"/>
    </source>
</evidence>
<evidence type="ECO:0000313" key="3">
    <source>
        <dbReference type="Proteomes" id="UP000298652"/>
    </source>
</evidence>
<keyword evidence="3" id="KW-1185">Reference proteome</keyword>
<sequence>MEKNSSLSFLQLLLTWESLVYASQPITIQLYHEQRLLLTWEFLVYCFSPGNFYYQYFNPTFFREMLIQ</sequence>
<keyword evidence="1" id="KW-0732">Signal</keyword>
<accession>A0A4U6UNL9</accession>
<proteinExistence type="predicted"/>
<protein>
    <recommendedName>
        <fullName evidence="4">Maturase MatK N-terminal domain-containing protein</fullName>
    </recommendedName>
</protein>
<dbReference type="EMBL" id="CM016556">
    <property type="protein sequence ID" value="TKW17940.1"/>
    <property type="molecule type" value="Genomic_DNA"/>
</dbReference>
<organism evidence="2 3">
    <name type="scientific">Setaria viridis</name>
    <name type="common">Green bristlegrass</name>
    <name type="synonym">Setaria italica subsp. viridis</name>
    <dbReference type="NCBI Taxonomy" id="4556"/>
    <lineage>
        <taxon>Eukaryota</taxon>
        <taxon>Viridiplantae</taxon>
        <taxon>Streptophyta</taxon>
        <taxon>Embryophyta</taxon>
        <taxon>Tracheophyta</taxon>
        <taxon>Spermatophyta</taxon>
        <taxon>Magnoliopsida</taxon>
        <taxon>Liliopsida</taxon>
        <taxon>Poales</taxon>
        <taxon>Poaceae</taxon>
        <taxon>PACMAD clade</taxon>
        <taxon>Panicoideae</taxon>
        <taxon>Panicodae</taxon>
        <taxon>Paniceae</taxon>
        <taxon>Cenchrinae</taxon>
        <taxon>Setaria</taxon>
    </lineage>
</organism>
<name>A0A4U6UNL9_SETVI</name>
<feature type="chain" id="PRO_5020446187" description="Maturase MatK N-terminal domain-containing protein" evidence="1">
    <location>
        <begin position="23"/>
        <end position="68"/>
    </location>
</feature>
<evidence type="ECO:0000313" key="2">
    <source>
        <dbReference type="EMBL" id="TKW17940.1"/>
    </source>
</evidence>
<gene>
    <name evidence="2" type="ORF">SEVIR_5G401632v2</name>
</gene>
<dbReference type="Gramene" id="TKW17940">
    <property type="protein sequence ID" value="TKW17940"/>
    <property type="gene ID" value="SEVIR_5G401632v2"/>
</dbReference>
<evidence type="ECO:0008006" key="4">
    <source>
        <dbReference type="Google" id="ProtNLM"/>
    </source>
</evidence>